<dbReference type="AlphaFoldDB" id="A0AAN6TIC4"/>
<accession>A0AAN6TIC4</accession>
<dbReference type="RefSeq" id="XP_064672519.1">
    <property type="nucleotide sequence ID" value="XM_064809767.1"/>
</dbReference>
<dbReference type="GeneID" id="89933891"/>
<dbReference type="EMBL" id="MU853335">
    <property type="protein sequence ID" value="KAK4114949.1"/>
    <property type="molecule type" value="Genomic_DNA"/>
</dbReference>
<reference evidence="3" key="1">
    <citation type="journal article" date="2023" name="Mol. Phylogenet. Evol.">
        <title>Genome-scale phylogeny and comparative genomics of the fungal order Sordariales.</title>
        <authorList>
            <person name="Hensen N."/>
            <person name="Bonometti L."/>
            <person name="Westerberg I."/>
            <person name="Brannstrom I.O."/>
            <person name="Guillou S."/>
            <person name="Cros-Aarteil S."/>
            <person name="Calhoun S."/>
            <person name="Haridas S."/>
            <person name="Kuo A."/>
            <person name="Mondo S."/>
            <person name="Pangilinan J."/>
            <person name="Riley R."/>
            <person name="LaButti K."/>
            <person name="Andreopoulos B."/>
            <person name="Lipzen A."/>
            <person name="Chen C."/>
            <person name="Yan M."/>
            <person name="Daum C."/>
            <person name="Ng V."/>
            <person name="Clum A."/>
            <person name="Steindorff A."/>
            <person name="Ohm R.A."/>
            <person name="Martin F."/>
            <person name="Silar P."/>
            <person name="Natvig D.O."/>
            <person name="Lalanne C."/>
            <person name="Gautier V."/>
            <person name="Ament-Velasquez S.L."/>
            <person name="Kruys A."/>
            <person name="Hutchinson M.I."/>
            <person name="Powell A.J."/>
            <person name="Barry K."/>
            <person name="Miller A.N."/>
            <person name="Grigoriev I.V."/>
            <person name="Debuchy R."/>
            <person name="Gladieux P."/>
            <person name="Hiltunen Thoren M."/>
            <person name="Johannesson H."/>
        </authorList>
    </citation>
    <scope>NUCLEOTIDE SEQUENCE</scope>
    <source>
        <strain evidence="3">CBS 508.74</strain>
    </source>
</reference>
<evidence type="ECO:0000256" key="1">
    <source>
        <dbReference type="SAM" id="MobiDB-lite"/>
    </source>
</evidence>
<comment type="caution">
    <text evidence="3">The sequence shown here is derived from an EMBL/GenBank/DDBJ whole genome shotgun (WGS) entry which is preliminary data.</text>
</comment>
<proteinExistence type="predicted"/>
<feature type="region of interest" description="Disordered" evidence="1">
    <location>
        <begin position="1"/>
        <end position="53"/>
    </location>
</feature>
<name>A0AAN6TIC4_9PEZI</name>
<sequence>MQLTIRSSSVEHTHQSRTTVVTKANRITTSQRQRTQDPHPTKDTTHSSKIRYLPRATASWPKATLITKHCRQQTHQAGKTLYVVVDDKNRRMGLRCPAAIHTAVMAEHLATATQRAAAVQKRDEAMTDAFRDAILALCPAAPRDEVAQIARRSLKKHSRQVGRRMGTVALLRDRARLAVGAHIRHVHTDYDRLLKQGVSRQAAREQVWDQVRETARRWGCKLDMPSPPTAPARGRTEKKRHGKETVQVWKGEGKGFVKKAMVYSELKYPMVSARMTRSWLRRLDSIVRGTVEDADVDDAVFLKHDESVSDCDSGCSEWSSLRDQLRLPIADGET</sequence>
<dbReference type="PANTHER" id="PTHR38113">
    <property type="match status" value="1"/>
</dbReference>
<gene>
    <name evidence="3" type="ORF">N656DRAFT_473442</name>
</gene>
<feature type="region of interest" description="Disordered" evidence="1">
    <location>
        <begin position="220"/>
        <end position="243"/>
    </location>
</feature>
<organism evidence="3 4">
    <name type="scientific">Canariomyces notabilis</name>
    <dbReference type="NCBI Taxonomy" id="2074819"/>
    <lineage>
        <taxon>Eukaryota</taxon>
        <taxon>Fungi</taxon>
        <taxon>Dikarya</taxon>
        <taxon>Ascomycota</taxon>
        <taxon>Pezizomycotina</taxon>
        <taxon>Sordariomycetes</taxon>
        <taxon>Sordariomycetidae</taxon>
        <taxon>Sordariales</taxon>
        <taxon>Chaetomiaceae</taxon>
        <taxon>Canariomyces</taxon>
    </lineage>
</organism>
<dbReference type="PANTHER" id="PTHR38113:SF2">
    <property type="entry name" value="DUF2293 DOMAIN-CONTAINING PROTEIN"/>
    <property type="match status" value="1"/>
</dbReference>
<feature type="compositionally biased region" description="Basic and acidic residues" evidence="1">
    <location>
        <begin position="34"/>
        <end position="46"/>
    </location>
</feature>
<dbReference type="Proteomes" id="UP001302812">
    <property type="component" value="Unassembled WGS sequence"/>
</dbReference>
<dbReference type="InterPro" id="IPR018744">
    <property type="entry name" value="DUF2293"/>
</dbReference>
<protein>
    <recommendedName>
        <fullName evidence="2">DUF2293 domain-containing protein</fullName>
    </recommendedName>
</protein>
<feature type="domain" description="DUF2293" evidence="2">
    <location>
        <begin position="134"/>
        <end position="219"/>
    </location>
</feature>
<reference evidence="3" key="2">
    <citation type="submission" date="2023-05" db="EMBL/GenBank/DDBJ databases">
        <authorList>
            <consortium name="Lawrence Berkeley National Laboratory"/>
            <person name="Steindorff A."/>
            <person name="Hensen N."/>
            <person name="Bonometti L."/>
            <person name="Westerberg I."/>
            <person name="Brannstrom I.O."/>
            <person name="Guillou S."/>
            <person name="Cros-Aarteil S."/>
            <person name="Calhoun S."/>
            <person name="Haridas S."/>
            <person name="Kuo A."/>
            <person name="Mondo S."/>
            <person name="Pangilinan J."/>
            <person name="Riley R."/>
            <person name="Labutti K."/>
            <person name="Andreopoulos B."/>
            <person name="Lipzen A."/>
            <person name="Chen C."/>
            <person name="Yanf M."/>
            <person name="Daum C."/>
            <person name="Ng V."/>
            <person name="Clum A."/>
            <person name="Ohm R."/>
            <person name="Martin F."/>
            <person name="Silar P."/>
            <person name="Natvig D."/>
            <person name="Lalanne C."/>
            <person name="Gautier V."/>
            <person name="Ament-Velasquez S.L."/>
            <person name="Kruys A."/>
            <person name="Hutchinson M.I."/>
            <person name="Powell A.J."/>
            <person name="Barry K."/>
            <person name="Miller A.N."/>
            <person name="Grigoriev I.V."/>
            <person name="Debuchy R."/>
            <person name="Gladieux P."/>
            <person name="Thoren M.H."/>
            <person name="Johannesson H."/>
        </authorList>
    </citation>
    <scope>NUCLEOTIDE SEQUENCE</scope>
    <source>
        <strain evidence="3">CBS 508.74</strain>
    </source>
</reference>
<feature type="compositionally biased region" description="Polar residues" evidence="1">
    <location>
        <begin position="15"/>
        <end position="33"/>
    </location>
</feature>
<dbReference type="Pfam" id="PF10056">
    <property type="entry name" value="DUF2293"/>
    <property type="match status" value="1"/>
</dbReference>
<keyword evidence="4" id="KW-1185">Reference proteome</keyword>
<evidence type="ECO:0000259" key="2">
    <source>
        <dbReference type="Pfam" id="PF10056"/>
    </source>
</evidence>
<evidence type="ECO:0000313" key="4">
    <source>
        <dbReference type="Proteomes" id="UP001302812"/>
    </source>
</evidence>
<evidence type="ECO:0000313" key="3">
    <source>
        <dbReference type="EMBL" id="KAK4114949.1"/>
    </source>
</evidence>